<gene>
    <name evidence="1" type="ORF">C6V83_18170</name>
</gene>
<organism evidence="1 2">
    <name type="scientific">Gordonia iterans</name>
    <dbReference type="NCBI Taxonomy" id="1004901"/>
    <lineage>
        <taxon>Bacteria</taxon>
        <taxon>Bacillati</taxon>
        <taxon>Actinomycetota</taxon>
        <taxon>Actinomycetes</taxon>
        <taxon>Mycobacteriales</taxon>
        <taxon>Gordoniaceae</taxon>
        <taxon>Gordonia</taxon>
    </lineage>
</organism>
<evidence type="ECO:0000313" key="1">
    <source>
        <dbReference type="EMBL" id="AVM01905.1"/>
    </source>
</evidence>
<dbReference type="RefSeq" id="WP_105943608.1">
    <property type="nucleotide sequence ID" value="NZ_CP027433.1"/>
</dbReference>
<dbReference type="Proteomes" id="UP000239814">
    <property type="component" value="Chromosome"/>
</dbReference>
<dbReference type="OrthoDB" id="4630162at2"/>
<name>A0A2S0KJP0_9ACTN</name>
<sequence length="104" mass="11718">MATYQQFVDRYGDDYDTEIERRAGYQRHEQNRVELSAIFFGEETTTARCQPVEYPRYTGYIQALDEARIGSVPGMELTVTTSRAGQIVETATWDQDAPTAAAIG</sequence>
<proteinExistence type="predicted"/>
<dbReference type="KEGG" id="git:C6V83_18170"/>
<dbReference type="EMBL" id="CP027433">
    <property type="protein sequence ID" value="AVM01905.1"/>
    <property type="molecule type" value="Genomic_DNA"/>
</dbReference>
<accession>A0A2S0KJP0</accession>
<protein>
    <submittedName>
        <fullName evidence="1">Uncharacterized protein</fullName>
    </submittedName>
</protein>
<evidence type="ECO:0000313" key="2">
    <source>
        <dbReference type="Proteomes" id="UP000239814"/>
    </source>
</evidence>
<reference evidence="1 2" key="1">
    <citation type="submission" date="2018-03" db="EMBL/GenBank/DDBJ databases">
        <title>Characteristics and genome of n-alkane degrading marine bacteria Gordonia iterans isolated from crude oil contaminated in Tae-an, South Korea.</title>
        <authorList>
            <person name="Lee S.-S."/>
            <person name="Kim H."/>
        </authorList>
    </citation>
    <scope>NUCLEOTIDE SEQUENCE [LARGE SCALE GENOMIC DNA]</scope>
    <source>
        <strain evidence="1 2">Co17</strain>
    </source>
</reference>
<dbReference type="AlphaFoldDB" id="A0A2S0KJP0"/>
<keyword evidence="2" id="KW-1185">Reference proteome</keyword>